<sequence length="196" mass="21857">MKCFSAIILAVFFLAAADSKVVPASESQQTGDTQSVQLSDRIKEAQEAINNFGAQLQQQFNLPNQEEIINTVNEHKTNFVNNVQSYLKTMSEEIQAKSPELESIWTNMKDKVSEAINKLSVNPETTEQLTQLRTKFQEGVQTLVTETENVAKTINENSSKVQDDIAKYARQAIDIAVQATHDLNNQLKQTTPAPQS</sequence>
<proteinExistence type="predicted"/>
<protein>
    <recommendedName>
        <fullName evidence="4">Apolipophorin-III</fullName>
    </recommendedName>
</protein>
<organism evidence="2 3">
    <name type="scientific">Cardiocondyla obscurior</name>
    <dbReference type="NCBI Taxonomy" id="286306"/>
    <lineage>
        <taxon>Eukaryota</taxon>
        <taxon>Metazoa</taxon>
        <taxon>Ecdysozoa</taxon>
        <taxon>Arthropoda</taxon>
        <taxon>Hexapoda</taxon>
        <taxon>Insecta</taxon>
        <taxon>Pterygota</taxon>
        <taxon>Neoptera</taxon>
        <taxon>Endopterygota</taxon>
        <taxon>Hymenoptera</taxon>
        <taxon>Apocrita</taxon>
        <taxon>Aculeata</taxon>
        <taxon>Formicoidea</taxon>
        <taxon>Formicidae</taxon>
        <taxon>Myrmicinae</taxon>
        <taxon>Cardiocondyla</taxon>
    </lineage>
</organism>
<dbReference type="SUPFAM" id="SSF47857">
    <property type="entry name" value="Apolipophorin-III"/>
    <property type="match status" value="1"/>
</dbReference>
<dbReference type="GO" id="GO:0008289">
    <property type="term" value="F:lipid binding"/>
    <property type="evidence" value="ECO:0007669"/>
    <property type="project" value="InterPro"/>
</dbReference>
<evidence type="ECO:0000313" key="3">
    <source>
        <dbReference type="Proteomes" id="UP001430953"/>
    </source>
</evidence>
<dbReference type="GO" id="GO:0005576">
    <property type="term" value="C:extracellular region"/>
    <property type="evidence" value="ECO:0007669"/>
    <property type="project" value="InterPro"/>
</dbReference>
<dbReference type="Proteomes" id="UP001430953">
    <property type="component" value="Unassembled WGS sequence"/>
</dbReference>
<comment type="caution">
    <text evidence="2">The sequence shown here is derived from an EMBL/GenBank/DDBJ whole genome shotgun (WGS) entry which is preliminary data.</text>
</comment>
<feature type="chain" id="PRO_5043408011" description="Apolipophorin-III" evidence="1">
    <location>
        <begin position="20"/>
        <end position="196"/>
    </location>
</feature>
<dbReference type="Gene3D" id="1.20.120.20">
    <property type="entry name" value="Apolipoprotein"/>
    <property type="match status" value="1"/>
</dbReference>
<dbReference type="GO" id="GO:0006869">
    <property type="term" value="P:lipid transport"/>
    <property type="evidence" value="ECO:0007669"/>
    <property type="project" value="InterPro"/>
</dbReference>
<accession>A0AAW2G438</accession>
<feature type="signal peptide" evidence="1">
    <location>
        <begin position="1"/>
        <end position="19"/>
    </location>
</feature>
<name>A0AAW2G438_9HYME</name>
<evidence type="ECO:0000256" key="1">
    <source>
        <dbReference type="SAM" id="SignalP"/>
    </source>
</evidence>
<dbReference type="AlphaFoldDB" id="A0AAW2G438"/>
<keyword evidence="3" id="KW-1185">Reference proteome</keyword>
<evidence type="ECO:0000313" key="2">
    <source>
        <dbReference type="EMBL" id="KAL0122423.1"/>
    </source>
</evidence>
<evidence type="ECO:0008006" key="4">
    <source>
        <dbReference type="Google" id="ProtNLM"/>
    </source>
</evidence>
<dbReference type="Pfam" id="PF07464">
    <property type="entry name" value="ApoLp-III"/>
    <property type="match status" value="1"/>
</dbReference>
<dbReference type="InterPro" id="IPR010009">
    <property type="entry name" value="ApoLp-III"/>
</dbReference>
<reference evidence="2 3" key="1">
    <citation type="submission" date="2023-03" db="EMBL/GenBank/DDBJ databases">
        <title>High recombination rates correlate with genetic variation in Cardiocondyla obscurior ants.</title>
        <authorList>
            <person name="Errbii M."/>
        </authorList>
    </citation>
    <scope>NUCLEOTIDE SEQUENCE [LARGE SCALE GENOMIC DNA]</scope>
    <source>
        <strain evidence="2">Alpha-2009</strain>
        <tissue evidence="2">Whole body</tissue>
    </source>
</reference>
<gene>
    <name evidence="2" type="ORF">PUN28_007268</name>
</gene>
<keyword evidence="1" id="KW-0732">Signal</keyword>
<dbReference type="EMBL" id="JADYXP020000006">
    <property type="protein sequence ID" value="KAL0122423.1"/>
    <property type="molecule type" value="Genomic_DNA"/>
</dbReference>
<dbReference type="CDD" id="cd13769">
    <property type="entry name" value="ApoLp-III_like"/>
    <property type="match status" value="1"/>
</dbReference>